<dbReference type="OrthoDB" id="583646at2"/>
<proteinExistence type="predicted"/>
<dbReference type="EMBL" id="AKGD01000001">
    <property type="protein sequence ID" value="EIT70861.1"/>
    <property type="molecule type" value="Genomic_DNA"/>
</dbReference>
<sequence length="293" mass="33800">MSSRPDSSSVIRIFVGCDPNDCDLEQMMVLEHSLRAHASLPIELHWMRLSRDPESLWYSNPETGAGWRTERWATPFSGFRWAVPAACGYRGRALYMDADTLVLSDIARLWNAPLHGEAIAIARPQAGFPRFCVSLWDCERAERHLPDIERLRADPQAHADCLRYFKQHPELIEPIDPAFNNIDGENQPVERIAILHYSDMGTQFSHRLAVPRVASEGRRHWFDGDILPHPRQDLAALFDQRYKDAMDSGRSLDEYRGASRFGDFPKKSERHYAGNPITRSTMGRLWRRWRFGI</sequence>
<keyword evidence="1" id="KW-0808">Transferase</keyword>
<dbReference type="AlphaFoldDB" id="I8I3Z7"/>
<evidence type="ECO:0000313" key="2">
    <source>
        <dbReference type="Proteomes" id="UP000003704"/>
    </source>
</evidence>
<protein>
    <submittedName>
        <fullName evidence="1">Family 8 glycosyl transferase</fullName>
    </submittedName>
</protein>
<keyword evidence="2" id="KW-1185">Reference proteome</keyword>
<dbReference type="GO" id="GO:0016740">
    <property type="term" value="F:transferase activity"/>
    <property type="evidence" value="ECO:0007669"/>
    <property type="project" value="UniProtKB-KW"/>
</dbReference>
<dbReference type="PATRIC" id="fig|1172194.4.peg.957"/>
<comment type="caution">
    <text evidence="1">The sequence shown here is derived from an EMBL/GenBank/DDBJ whole genome shotgun (WGS) entry which is preliminary data.</text>
</comment>
<dbReference type="SUPFAM" id="SSF53448">
    <property type="entry name" value="Nucleotide-diphospho-sugar transferases"/>
    <property type="match status" value="1"/>
</dbReference>
<gene>
    <name evidence="1" type="ORF">WQQ_09980</name>
</gene>
<evidence type="ECO:0000313" key="1">
    <source>
        <dbReference type="EMBL" id="EIT70861.1"/>
    </source>
</evidence>
<dbReference type="InterPro" id="IPR029044">
    <property type="entry name" value="Nucleotide-diphossugar_trans"/>
</dbReference>
<accession>I8I3Z7</accession>
<dbReference type="Proteomes" id="UP000003704">
    <property type="component" value="Unassembled WGS sequence"/>
</dbReference>
<reference evidence="1 2" key="1">
    <citation type="journal article" date="2012" name="J. Bacteriol.">
        <title>Genome Sequence of n-Alkane-Degrading Hydrocarboniphaga effusa Strain AP103T (ATCC BAA-332T).</title>
        <authorList>
            <person name="Chang H.K."/>
            <person name="Zylstra G.J."/>
            <person name="Chae J.C."/>
        </authorList>
    </citation>
    <scope>NUCLEOTIDE SEQUENCE [LARGE SCALE GENOMIC DNA]</scope>
    <source>
        <strain evidence="1 2">AP103</strain>
    </source>
</reference>
<name>I8I3Z7_9GAMM</name>
<dbReference type="RefSeq" id="WP_007183954.1">
    <property type="nucleotide sequence ID" value="NZ_AKGD01000001.1"/>
</dbReference>
<dbReference type="Gene3D" id="3.90.550.10">
    <property type="entry name" value="Spore Coat Polysaccharide Biosynthesis Protein SpsA, Chain A"/>
    <property type="match status" value="1"/>
</dbReference>
<organism evidence="1 2">
    <name type="scientific">Hydrocarboniphaga effusa AP103</name>
    <dbReference type="NCBI Taxonomy" id="1172194"/>
    <lineage>
        <taxon>Bacteria</taxon>
        <taxon>Pseudomonadati</taxon>
        <taxon>Pseudomonadota</taxon>
        <taxon>Gammaproteobacteria</taxon>
        <taxon>Nevskiales</taxon>
        <taxon>Nevskiaceae</taxon>
        <taxon>Hydrocarboniphaga</taxon>
    </lineage>
</organism>
<dbReference type="STRING" id="1172194.WQQ_09980"/>